<keyword evidence="7" id="KW-0482">Metalloprotease</keyword>
<keyword evidence="5" id="KW-0378">Hydrolase</keyword>
<dbReference type="Gene3D" id="1.10.1380.10">
    <property type="entry name" value="Neutral endopeptidase , domain2"/>
    <property type="match status" value="1"/>
</dbReference>
<dbReference type="InterPro" id="IPR042089">
    <property type="entry name" value="Peptidase_M13_dom_2"/>
</dbReference>
<dbReference type="InterPro" id="IPR024079">
    <property type="entry name" value="MetalloPept_cat_dom_sf"/>
</dbReference>
<reference evidence="11" key="1">
    <citation type="journal article" date="2019" name="Int. J. Syst. Evol. Microbiol.">
        <title>The Global Catalogue of Microorganisms (GCM) 10K type strain sequencing project: providing services to taxonomists for standard genome sequencing and annotation.</title>
        <authorList>
            <consortium name="The Broad Institute Genomics Platform"/>
            <consortium name="The Broad Institute Genome Sequencing Center for Infectious Disease"/>
            <person name="Wu L."/>
            <person name="Ma J."/>
        </authorList>
    </citation>
    <scope>NUCLEOTIDE SEQUENCE [LARGE SCALE GENOMIC DNA]</scope>
    <source>
        <strain evidence="11">TISTR 1511</strain>
    </source>
</reference>
<dbReference type="Pfam" id="PF05649">
    <property type="entry name" value="Peptidase_M13_N"/>
    <property type="match status" value="1"/>
</dbReference>
<dbReference type="Pfam" id="PF01431">
    <property type="entry name" value="Peptidase_M13"/>
    <property type="match status" value="1"/>
</dbReference>
<proteinExistence type="inferred from homology"/>
<dbReference type="SUPFAM" id="SSF55486">
    <property type="entry name" value="Metalloproteases ('zincins'), catalytic domain"/>
    <property type="match status" value="1"/>
</dbReference>
<dbReference type="PANTHER" id="PTHR11733">
    <property type="entry name" value="ZINC METALLOPROTEASE FAMILY M13 NEPRILYSIN-RELATED"/>
    <property type="match status" value="1"/>
</dbReference>
<name>A0ABW5RL99_9MICO</name>
<keyword evidence="6" id="KW-0862">Zinc</keyword>
<dbReference type="PANTHER" id="PTHR11733:SF167">
    <property type="entry name" value="FI17812P1-RELATED"/>
    <property type="match status" value="1"/>
</dbReference>
<comment type="caution">
    <text evidence="10">The sequence shown here is derived from an EMBL/GenBank/DDBJ whole genome shotgun (WGS) entry which is preliminary data.</text>
</comment>
<evidence type="ECO:0000256" key="1">
    <source>
        <dbReference type="ARBA" id="ARBA00001947"/>
    </source>
</evidence>
<evidence type="ECO:0000259" key="9">
    <source>
        <dbReference type="Pfam" id="PF05649"/>
    </source>
</evidence>
<evidence type="ECO:0000313" key="11">
    <source>
        <dbReference type="Proteomes" id="UP001597453"/>
    </source>
</evidence>
<evidence type="ECO:0000256" key="6">
    <source>
        <dbReference type="ARBA" id="ARBA00022833"/>
    </source>
</evidence>
<dbReference type="Proteomes" id="UP001597453">
    <property type="component" value="Unassembled WGS sequence"/>
</dbReference>
<evidence type="ECO:0000256" key="7">
    <source>
        <dbReference type="ARBA" id="ARBA00023049"/>
    </source>
</evidence>
<dbReference type="InterPro" id="IPR000718">
    <property type="entry name" value="Peptidase_M13"/>
</dbReference>
<evidence type="ECO:0000256" key="5">
    <source>
        <dbReference type="ARBA" id="ARBA00022801"/>
    </source>
</evidence>
<accession>A0ABW5RL99</accession>
<comment type="similarity">
    <text evidence="2">Belongs to the peptidase M13 family.</text>
</comment>
<dbReference type="InterPro" id="IPR008753">
    <property type="entry name" value="Peptidase_M13_N"/>
</dbReference>
<evidence type="ECO:0000259" key="8">
    <source>
        <dbReference type="Pfam" id="PF01431"/>
    </source>
</evidence>
<evidence type="ECO:0000256" key="2">
    <source>
        <dbReference type="ARBA" id="ARBA00007357"/>
    </source>
</evidence>
<comment type="cofactor">
    <cofactor evidence="1">
        <name>Zn(2+)</name>
        <dbReference type="ChEBI" id="CHEBI:29105"/>
    </cofactor>
</comment>
<dbReference type="EMBL" id="JBHUNF010000004">
    <property type="protein sequence ID" value="MFD2675194.1"/>
    <property type="molecule type" value="Genomic_DNA"/>
</dbReference>
<dbReference type="InterPro" id="IPR018497">
    <property type="entry name" value="Peptidase_M13_C"/>
</dbReference>
<sequence>MTSDASLPAGIDYESFDQQIRPQDDLFRHVNGPWIANTEIPADKSSYGSFHMLVDEAELAVREILEHEAPEGSPLRKANDAYAAFMNEDRLRELGTTPIDADVQAALSAASIDDLLELLGQHEQRGGGGFLGMYVSPDAGNPAINALYVTQSGLSLPDESYYREEQYAPIREQFVAHLERMLTLVGLDDVATRAAAIMALETAIASHHWDVVKTREADLTYNPMSLDAFLEPFGDRNMRGWLAAQQAPEGVFERLVVCEPSYITGVASMLNDEHLDQWRNWLAWRIIVGNAALLTPEISAANFAFFGTVLTGVPEQRARWKRAIGYVEGMLGEVVGEAYVAKHFKPEAKAKMDALVADLVAAYRESITQLSWMGEDTKKRALAKLEKFYPKIGYPEKWLDYSALEVSRDDVVGNARRSAKVEADRHYARVGQPVDKDLWLMTPQTVNAYYMPTTNEIAFPAAILQLPFFDENRDAAANYGAIGAVIGHEIGHGFDDQGSKYDGDGLLEDWWTEADRAAFEKHTKSLIDQYSALSPEGVDGEKVNGELTIGENIGDLGGLGIAWKAYLLHIGGADQLAAHEIDGVSAAKRFFLSWAQAWREQRRPEYMKMLLAVDPHSPSEFRCNQIVRNLEPFYEAFDVTESDALWLDESARVEIW</sequence>
<dbReference type="PROSITE" id="PS51885">
    <property type="entry name" value="NEPRILYSIN"/>
    <property type="match status" value="1"/>
</dbReference>
<protein>
    <submittedName>
        <fullName evidence="10">M13 family metallopeptidase</fullName>
    </submittedName>
</protein>
<evidence type="ECO:0000313" key="10">
    <source>
        <dbReference type="EMBL" id="MFD2675194.1"/>
    </source>
</evidence>
<dbReference type="PRINTS" id="PR00786">
    <property type="entry name" value="NEPRILYSIN"/>
</dbReference>
<evidence type="ECO:0000256" key="4">
    <source>
        <dbReference type="ARBA" id="ARBA00022723"/>
    </source>
</evidence>
<dbReference type="RefSeq" id="WP_066058095.1">
    <property type="nucleotide sequence ID" value="NZ_JBHUNF010000004.1"/>
</dbReference>
<feature type="domain" description="Peptidase M13 C-terminal" evidence="8">
    <location>
        <begin position="447"/>
        <end position="652"/>
    </location>
</feature>
<keyword evidence="11" id="KW-1185">Reference proteome</keyword>
<feature type="domain" description="Peptidase M13 N-terminal" evidence="9">
    <location>
        <begin position="22"/>
        <end position="395"/>
    </location>
</feature>
<dbReference type="CDD" id="cd08662">
    <property type="entry name" value="M13"/>
    <property type="match status" value="1"/>
</dbReference>
<keyword evidence="3" id="KW-0645">Protease</keyword>
<organism evidence="10 11">
    <name type="scientific">Gulosibacter bifidus</name>
    <dbReference type="NCBI Taxonomy" id="272239"/>
    <lineage>
        <taxon>Bacteria</taxon>
        <taxon>Bacillati</taxon>
        <taxon>Actinomycetota</taxon>
        <taxon>Actinomycetes</taxon>
        <taxon>Micrococcales</taxon>
        <taxon>Microbacteriaceae</taxon>
        <taxon>Gulosibacter</taxon>
    </lineage>
</organism>
<dbReference type="Gene3D" id="3.40.390.10">
    <property type="entry name" value="Collagenase (Catalytic Domain)"/>
    <property type="match status" value="1"/>
</dbReference>
<gene>
    <name evidence="10" type="ORF">ACFSUQ_07795</name>
</gene>
<keyword evidence="4" id="KW-0479">Metal-binding</keyword>
<evidence type="ECO:0000256" key="3">
    <source>
        <dbReference type="ARBA" id="ARBA00022670"/>
    </source>
</evidence>